<name>H0XRN9_OTOGA</name>
<reference evidence="1" key="3">
    <citation type="submission" date="2025-09" db="UniProtKB">
        <authorList>
            <consortium name="Ensembl"/>
        </authorList>
    </citation>
    <scope>IDENTIFICATION</scope>
</reference>
<protein>
    <submittedName>
        <fullName evidence="1">Uncharacterized protein</fullName>
    </submittedName>
</protein>
<reference evidence="2" key="1">
    <citation type="submission" date="2011-03" db="EMBL/GenBank/DDBJ databases">
        <title>Version 3 of the genome sequence of Otolemur garnettii (Bushbaby).</title>
        <authorList>
            <consortium name="The Broad Institute Genome Sequencing Platform"/>
            <person name="Di Palma F."/>
            <person name="Johnson J."/>
            <person name="Lander E.S."/>
            <person name="Lindblad-Toh K."/>
            <person name="Jaffe D.B."/>
            <person name="Gnerre S."/>
            <person name="MacCallum I."/>
            <person name="Przybylski D."/>
            <person name="Ribeiro F.J."/>
            <person name="Burton J.N."/>
            <person name="Walker B.J."/>
            <person name="Sharpe T."/>
            <person name="Hall G."/>
        </authorList>
    </citation>
    <scope>NUCLEOTIDE SEQUENCE [LARGE SCALE GENOMIC DNA]</scope>
</reference>
<evidence type="ECO:0000313" key="1">
    <source>
        <dbReference type="Ensembl" id="ENSOGAP00000018781.1"/>
    </source>
</evidence>
<dbReference type="Ensembl" id="ENSOGAT00000024958.1">
    <property type="protein sequence ID" value="ENSOGAP00000018781.1"/>
    <property type="gene ID" value="ENSOGAG00000024303.1"/>
</dbReference>
<evidence type="ECO:0000313" key="2">
    <source>
        <dbReference type="Proteomes" id="UP000005225"/>
    </source>
</evidence>
<dbReference type="Proteomes" id="UP000005225">
    <property type="component" value="Unassembled WGS sequence"/>
</dbReference>
<dbReference type="InParanoid" id="H0XRN9"/>
<dbReference type="EMBL" id="AAQR03008308">
    <property type="status" value="NOT_ANNOTATED_CDS"/>
    <property type="molecule type" value="Genomic_DNA"/>
</dbReference>
<dbReference type="AlphaFoldDB" id="H0XRN9"/>
<organism evidence="1 2">
    <name type="scientific">Otolemur garnettii</name>
    <name type="common">Small-eared galago</name>
    <name type="synonym">Garnett's greater bushbaby</name>
    <dbReference type="NCBI Taxonomy" id="30611"/>
    <lineage>
        <taxon>Eukaryota</taxon>
        <taxon>Metazoa</taxon>
        <taxon>Chordata</taxon>
        <taxon>Craniata</taxon>
        <taxon>Vertebrata</taxon>
        <taxon>Euteleostomi</taxon>
        <taxon>Mammalia</taxon>
        <taxon>Eutheria</taxon>
        <taxon>Euarchontoglires</taxon>
        <taxon>Primates</taxon>
        <taxon>Strepsirrhini</taxon>
        <taxon>Lorisiformes</taxon>
        <taxon>Galagidae</taxon>
        <taxon>Otolemur</taxon>
    </lineage>
</organism>
<proteinExistence type="predicted"/>
<sequence>SPCSHSFIPALAPGHLLHWAFPLLRLESLIYLNAYYRCVETAVGAWRKEQGVLNSAQ</sequence>
<accession>H0XRN9</accession>
<reference evidence="1" key="2">
    <citation type="submission" date="2025-08" db="UniProtKB">
        <authorList>
            <consortium name="Ensembl"/>
        </authorList>
    </citation>
    <scope>IDENTIFICATION</scope>
</reference>
<keyword evidence="2" id="KW-1185">Reference proteome</keyword>
<dbReference type="HOGENOM" id="CLU_3001790_0_0_1"/>